<proteinExistence type="predicted"/>
<dbReference type="Gene3D" id="1.20.120.530">
    <property type="entry name" value="GntR ligand-binding domain-like"/>
    <property type="match status" value="1"/>
</dbReference>
<keyword evidence="3" id="KW-0804">Transcription</keyword>
<dbReference type="PRINTS" id="PR00035">
    <property type="entry name" value="HTHGNTR"/>
</dbReference>
<evidence type="ECO:0000259" key="4">
    <source>
        <dbReference type="PROSITE" id="PS50949"/>
    </source>
</evidence>
<feature type="domain" description="HTH gntR-type" evidence="4">
    <location>
        <begin position="20"/>
        <end position="88"/>
    </location>
</feature>
<evidence type="ECO:0000256" key="3">
    <source>
        <dbReference type="ARBA" id="ARBA00023163"/>
    </source>
</evidence>
<keyword evidence="1" id="KW-0805">Transcription regulation</keyword>
<dbReference type="InterPro" id="IPR000524">
    <property type="entry name" value="Tscrpt_reg_HTH_GntR"/>
</dbReference>
<dbReference type="Pfam" id="PF00392">
    <property type="entry name" value="GntR"/>
    <property type="match status" value="1"/>
</dbReference>
<dbReference type="SMART" id="SM00895">
    <property type="entry name" value="FCD"/>
    <property type="match status" value="1"/>
</dbReference>
<sequence length="231" mass="25928">MFKINIVCLRHHFKAMEQEGKLFEQVSVKIRNDIKAGKFKTGEKIPAEPALMEIYGVGRSTIREAIKSLTLSGILTVKQGFGTLVNAIPAEPIEQRLRRSDFAEINQVRSILELEIVLLAAQNRTERDLETIATALQSRKEAIEQESRPDCSNADIEFHLAIARASGNHVLADLYESFTVIIRDFFAKRAPSGITHFAMSHHLHQSLFEAIQNRNAAAAREITSTILNNNH</sequence>
<dbReference type="SUPFAM" id="SSF46785">
    <property type="entry name" value="Winged helix' DNA-binding domain"/>
    <property type="match status" value="1"/>
</dbReference>
<evidence type="ECO:0000256" key="2">
    <source>
        <dbReference type="ARBA" id="ARBA00023125"/>
    </source>
</evidence>
<dbReference type="EMBL" id="FMZH01000012">
    <property type="protein sequence ID" value="SDE12233.1"/>
    <property type="molecule type" value="Genomic_DNA"/>
</dbReference>
<dbReference type="CDD" id="cd07377">
    <property type="entry name" value="WHTH_GntR"/>
    <property type="match status" value="1"/>
</dbReference>
<accession>A0A1G7AC28</accession>
<dbReference type="Pfam" id="PF07729">
    <property type="entry name" value="FCD"/>
    <property type="match status" value="1"/>
</dbReference>
<evidence type="ECO:0000256" key="1">
    <source>
        <dbReference type="ARBA" id="ARBA00023015"/>
    </source>
</evidence>
<dbReference type="Gene3D" id="1.10.10.10">
    <property type="entry name" value="Winged helix-like DNA-binding domain superfamily/Winged helix DNA-binding domain"/>
    <property type="match status" value="1"/>
</dbReference>
<evidence type="ECO:0000313" key="5">
    <source>
        <dbReference type="EMBL" id="SDE12233.1"/>
    </source>
</evidence>
<dbReference type="SUPFAM" id="SSF48008">
    <property type="entry name" value="GntR ligand-binding domain-like"/>
    <property type="match status" value="1"/>
</dbReference>
<dbReference type="STRING" id="390242.SAMN04488024_11230"/>
<organism evidence="5 6">
    <name type="scientific">Pedobacter soli</name>
    <dbReference type="NCBI Taxonomy" id="390242"/>
    <lineage>
        <taxon>Bacteria</taxon>
        <taxon>Pseudomonadati</taxon>
        <taxon>Bacteroidota</taxon>
        <taxon>Sphingobacteriia</taxon>
        <taxon>Sphingobacteriales</taxon>
        <taxon>Sphingobacteriaceae</taxon>
        <taxon>Pedobacter</taxon>
    </lineage>
</organism>
<evidence type="ECO:0000313" key="6">
    <source>
        <dbReference type="Proteomes" id="UP000199455"/>
    </source>
</evidence>
<gene>
    <name evidence="5" type="ORF">SAMN04488024_11230</name>
</gene>
<dbReference type="Proteomes" id="UP000199455">
    <property type="component" value="Unassembled WGS sequence"/>
</dbReference>
<dbReference type="AlphaFoldDB" id="A0A1G7AC28"/>
<dbReference type="PROSITE" id="PS50949">
    <property type="entry name" value="HTH_GNTR"/>
    <property type="match status" value="1"/>
</dbReference>
<dbReference type="RefSeq" id="WP_244154723.1">
    <property type="nucleotide sequence ID" value="NZ_FMZH01000012.1"/>
</dbReference>
<dbReference type="GO" id="GO:0003677">
    <property type="term" value="F:DNA binding"/>
    <property type="evidence" value="ECO:0007669"/>
    <property type="project" value="UniProtKB-KW"/>
</dbReference>
<dbReference type="InterPro" id="IPR011711">
    <property type="entry name" value="GntR_C"/>
</dbReference>
<name>A0A1G7AC28_9SPHI</name>
<dbReference type="PANTHER" id="PTHR43537:SF47">
    <property type="entry name" value="REGULATORY PROTEIN GNTR HTH"/>
    <property type="match status" value="1"/>
</dbReference>
<dbReference type="InterPro" id="IPR036388">
    <property type="entry name" value="WH-like_DNA-bd_sf"/>
</dbReference>
<dbReference type="InterPro" id="IPR036390">
    <property type="entry name" value="WH_DNA-bd_sf"/>
</dbReference>
<keyword evidence="2 5" id="KW-0238">DNA-binding</keyword>
<protein>
    <submittedName>
        <fullName evidence="5">DNA-binding transcriptional regulator, FadR family</fullName>
    </submittedName>
</protein>
<dbReference type="PANTHER" id="PTHR43537">
    <property type="entry name" value="TRANSCRIPTIONAL REGULATOR, GNTR FAMILY"/>
    <property type="match status" value="1"/>
</dbReference>
<dbReference type="InterPro" id="IPR008920">
    <property type="entry name" value="TF_FadR/GntR_C"/>
</dbReference>
<dbReference type="SMART" id="SM00345">
    <property type="entry name" value="HTH_GNTR"/>
    <property type="match status" value="1"/>
</dbReference>
<reference evidence="6" key="1">
    <citation type="submission" date="2016-10" db="EMBL/GenBank/DDBJ databases">
        <authorList>
            <person name="Varghese N."/>
            <person name="Submissions S."/>
        </authorList>
    </citation>
    <scope>NUCLEOTIDE SEQUENCE [LARGE SCALE GENOMIC DNA]</scope>
    <source>
        <strain evidence="6">DSM 18609</strain>
    </source>
</reference>
<keyword evidence="6" id="KW-1185">Reference proteome</keyword>
<dbReference type="GO" id="GO:0003700">
    <property type="term" value="F:DNA-binding transcription factor activity"/>
    <property type="evidence" value="ECO:0007669"/>
    <property type="project" value="InterPro"/>
</dbReference>